<dbReference type="GO" id="GO:0017057">
    <property type="term" value="F:6-phosphogluconolactonase activity"/>
    <property type="evidence" value="ECO:0007669"/>
    <property type="project" value="TreeGrafter"/>
</dbReference>
<dbReference type="Pfam" id="PF10282">
    <property type="entry name" value="Lactonase"/>
    <property type="match status" value="1"/>
</dbReference>
<comment type="caution">
    <text evidence="3">The sequence shown here is derived from an EMBL/GenBank/DDBJ whole genome shotgun (WGS) entry which is preliminary data.</text>
</comment>
<name>A0A3D9S2W2_9FLAO</name>
<keyword evidence="2" id="KW-0119">Carbohydrate metabolism</keyword>
<gene>
    <name evidence="3" type="ORF">BX611_0950</name>
</gene>
<dbReference type="AlphaFoldDB" id="A0A3D9S2W2"/>
<reference evidence="3 4" key="1">
    <citation type="submission" date="2018-08" db="EMBL/GenBank/DDBJ databases">
        <title>Genomic Encyclopedia of Type Strains, Phase III (KMG-III): the genomes of soil and plant-associated and newly described type strains.</title>
        <authorList>
            <person name="Whitman W."/>
        </authorList>
    </citation>
    <scope>NUCLEOTIDE SEQUENCE [LARGE SCALE GENOMIC DNA]</scope>
    <source>
        <strain evidence="3 4">325-5</strain>
    </source>
</reference>
<dbReference type="GO" id="GO:0005829">
    <property type="term" value="C:cytosol"/>
    <property type="evidence" value="ECO:0007669"/>
    <property type="project" value="TreeGrafter"/>
</dbReference>
<dbReference type="InterPro" id="IPR050282">
    <property type="entry name" value="Cycloisomerase_2"/>
</dbReference>
<keyword evidence="4" id="KW-1185">Reference proteome</keyword>
<dbReference type="InterPro" id="IPR011048">
    <property type="entry name" value="Haem_d1_sf"/>
</dbReference>
<comment type="similarity">
    <text evidence="1">Belongs to the cycloisomerase 2 family.</text>
</comment>
<dbReference type="EMBL" id="QTTQ01000009">
    <property type="protein sequence ID" value="REE83656.1"/>
    <property type="molecule type" value="Genomic_DNA"/>
</dbReference>
<dbReference type="InterPro" id="IPR015943">
    <property type="entry name" value="WD40/YVTN_repeat-like_dom_sf"/>
</dbReference>
<dbReference type="InterPro" id="IPR019405">
    <property type="entry name" value="Lactonase_7-beta_prop"/>
</dbReference>
<accession>A0A3D9S2W2</accession>
<evidence type="ECO:0000313" key="4">
    <source>
        <dbReference type="Proteomes" id="UP000256429"/>
    </source>
</evidence>
<dbReference type="Gene3D" id="2.130.10.10">
    <property type="entry name" value="YVTN repeat-like/Quinoprotein amine dehydrogenase"/>
    <property type="match status" value="1"/>
</dbReference>
<keyword evidence="2" id="KW-0313">Glucose metabolism</keyword>
<dbReference type="Proteomes" id="UP000256429">
    <property type="component" value="Unassembled WGS sequence"/>
</dbReference>
<dbReference type="RefSeq" id="WP_115878552.1">
    <property type="nucleotide sequence ID" value="NZ_QTTQ01000009.1"/>
</dbReference>
<sequence>MKITFFTLLLSISFVTYSQNISLYVGTYTGADSEGIYKYDFNTKTGELSNKKLVAKAENPSFITFSSDKKHLYSVSENGENSNINAFSVGKNGMLNFINQASSNGANPCHVQLNKNNTKAVISNYTGGTISIYNIEKNGSVNEAFQVLDHNTETKKSHAHSAKFFKNNLFIADLGRDFLAQYDKNDSKYSLKENFKMKEGAGPRHFEISKKGKFIYVINELNSTVSVLKKDKESYTNIQNISTLSDDFNNESFCADIHLSKNERFLYGSNRGENSIVVFKRDKKNGTLQKIQNIPVHGNWPRNFTIAPDGKFLLVANQKSKNISVYKVNKSSGKLTFLHSIEAPTPVCLLF</sequence>
<dbReference type="PANTHER" id="PTHR30344:SF1">
    <property type="entry name" value="6-PHOSPHOGLUCONOLACTONASE"/>
    <property type="match status" value="1"/>
</dbReference>
<evidence type="ECO:0000256" key="1">
    <source>
        <dbReference type="ARBA" id="ARBA00005564"/>
    </source>
</evidence>
<organism evidence="3 4">
    <name type="scientific">Lutibacter oceani</name>
    <dbReference type="NCBI Taxonomy" id="1853311"/>
    <lineage>
        <taxon>Bacteria</taxon>
        <taxon>Pseudomonadati</taxon>
        <taxon>Bacteroidota</taxon>
        <taxon>Flavobacteriia</taxon>
        <taxon>Flavobacteriales</taxon>
        <taxon>Flavobacteriaceae</taxon>
        <taxon>Lutibacter</taxon>
    </lineage>
</organism>
<evidence type="ECO:0000256" key="2">
    <source>
        <dbReference type="ARBA" id="ARBA00022526"/>
    </source>
</evidence>
<dbReference type="OrthoDB" id="9790815at2"/>
<proteinExistence type="inferred from homology"/>
<dbReference type="SUPFAM" id="SSF51004">
    <property type="entry name" value="C-terminal (heme d1) domain of cytochrome cd1-nitrite reductase"/>
    <property type="match status" value="1"/>
</dbReference>
<protein>
    <submittedName>
        <fullName evidence="3">6-phosphogluconolactonase</fullName>
    </submittedName>
</protein>
<dbReference type="GO" id="GO:0006006">
    <property type="term" value="P:glucose metabolic process"/>
    <property type="evidence" value="ECO:0007669"/>
    <property type="project" value="UniProtKB-KW"/>
</dbReference>
<dbReference type="PANTHER" id="PTHR30344">
    <property type="entry name" value="6-PHOSPHOGLUCONOLACTONASE-RELATED"/>
    <property type="match status" value="1"/>
</dbReference>
<evidence type="ECO:0000313" key="3">
    <source>
        <dbReference type="EMBL" id="REE83656.1"/>
    </source>
</evidence>